<dbReference type="EMBL" id="FOWW01000010">
    <property type="protein sequence ID" value="SFQ61046.1"/>
    <property type="molecule type" value="Genomic_DNA"/>
</dbReference>
<organism evidence="2 3">
    <name type="scientific">Amycolatopsis arida</name>
    <dbReference type="NCBI Taxonomy" id="587909"/>
    <lineage>
        <taxon>Bacteria</taxon>
        <taxon>Bacillati</taxon>
        <taxon>Actinomycetota</taxon>
        <taxon>Actinomycetes</taxon>
        <taxon>Pseudonocardiales</taxon>
        <taxon>Pseudonocardiaceae</taxon>
        <taxon>Amycolatopsis</taxon>
    </lineage>
</organism>
<gene>
    <name evidence="2" type="ORF">SAMN05421810_110202</name>
</gene>
<protein>
    <recommendedName>
        <fullName evidence="4">Peptidase_C39 like family protein</fullName>
    </recommendedName>
</protein>
<reference evidence="3" key="1">
    <citation type="submission" date="2016-10" db="EMBL/GenBank/DDBJ databases">
        <authorList>
            <person name="Varghese N."/>
            <person name="Submissions S."/>
        </authorList>
    </citation>
    <scope>NUCLEOTIDE SEQUENCE [LARGE SCALE GENOMIC DNA]</scope>
    <source>
        <strain evidence="3">CGMCC 4.5579</strain>
    </source>
</reference>
<accession>A0A1I5ZX53</accession>
<evidence type="ECO:0000313" key="3">
    <source>
        <dbReference type="Proteomes" id="UP000198727"/>
    </source>
</evidence>
<dbReference type="InterPro" id="IPR049252">
    <property type="entry name" value="DUF6885"/>
</dbReference>
<dbReference type="OrthoDB" id="3618129at2"/>
<evidence type="ECO:0000313" key="2">
    <source>
        <dbReference type="EMBL" id="SFQ61046.1"/>
    </source>
</evidence>
<proteinExistence type="predicted"/>
<sequence length="270" mass="28365">MGGTRVAWWEEARWLPGGRAVVDLARAELPQKDDLCGAFTVLVALRAHGVEVPDQDTVAEAAGTVRLAGGRASRPPGEPERLDFRLPPPSTTDPARAGTSAAGLARAVRRLSADRLRAVPARGDWTATALRRLLTGVERLPVVALVANVATGELAAPDTPWRAVADYLATGMPPLWLSRWRVGHFVLVAGRLDGPEGSAAVVVDGYPSLGERGVYLQPLPHLAAALRREGRAPGGVLLVVRAADAAAARDVVLAAGLTPRLWDNGSPAPD</sequence>
<feature type="region of interest" description="Disordered" evidence="1">
    <location>
        <begin position="65"/>
        <end position="99"/>
    </location>
</feature>
<keyword evidence="3" id="KW-1185">Reference proteome</keyword>
<dbReference type="AlphaFoldDB" id="A0A1I5ZX53"/>
<dbReference type="Proteomes" id="UP000198727">
    <property type="component" value="Unassembled WGS sequence"/>
</dbReference>
<evidence type="ECO:0008006" key="4">
    <source>
        <dbReference type="Google" id="ProtNLM"/>
    </source>
</evidence>
<dbReference type="STRING" id="587909.SAMN05421810_110202"/>
<dbReference type="RefSeq" id="WP_092535046.1">
    <property type="nucleotide sequence ID" value="NZ_FOWW01000010.1"/>
</dbReference>
<name>A0A1I5ZX53_9PSEU</name>
<dbReference type="Pfam" id="PF21819">
    <property type="entry name" value="DUF6885"/>
    <property type="match status" value="1"/>
</dbReference>
<evidence type="ECO:0000256" key="1">
    <source>
        <dbReference type="SAM" id="MobiDB-lite"/>
    </source>
</evidence>